<dbReference type="SMART" id="SM00404">
    <property type="entry name" value="PTPc_motif"/>
    <property type="match status" value="1"/>
</dbReference>
<sequence length="435" mass="49297">MLNLVKRQVSQDKRRFQEDGFDLDLTYIEPRIIAMGYPAEGIESYYRNNMVDVAMLLNQKHLGHYRVYNLTENPYDPTPFHNNVKWFPFPDHHNPSLIVLCHIVDDMYKYYTEDPANVVVVHCLAGRGRTGTVITSFLQYIKLCATPQDALDHFASIRSMKNKGVSMPAQIRYVKYFGELLSKQIYFVQTTYLLQTLSIGPLPDQGTNNVSYELDISSIDQYYKPFICIQPLISSSPSYSCIFSELTNNIQASFNPPIPLAGDINIRVRLINSNPSYGHTIVARASFHTYFIDGNTLSFDSKTLDIRNPFKSKVSNTIQLNLTFSGSTVPVPLPEPELIFLQQFYEQYTSSSQKKQKPTFVIGCRSKPNSVEISKSPQSDSSPSLVTSTSPLSQNSDSSELKIRLAQQRRLQLSPTTSFNQPKKSSNAVTSKLFK</sequence>
<dbReference type="GO" id="GO:0042995">
    <property type="term" value="C:cell projection"/>
    <property type="evidence" value="ECO:0007669"/>
    <property type="project" value="UniProtKB-SubCell"/>
</dbReference>
<dbReference type="EC" id="3.1.3.16" evidence="5"/>
<evidence type="ECO:0000256" key="15">
    <source>
        <dbReference type="ARBA" id="ARBA00044309"/>
    </source>
</evidence>
<dbReference type="InterPro" id="IPR000387">
    <property type="entry name" value="Tyr_Pase_dom"/>
</dbReference>
<keyword evidence="8" id="KW-0966">Cell projection</keyword>
<dbReference type="GO" id="GO:0005634">
    <property type="term" value="C:nucleus"/>
    <property type="evidence" value="ECO:0007669"/>
    <property type="project" value="TreeGrafter"/>
</dbReference>
<dbReference type="InterPro" id="IPR029023">
    <property type="entry name" value="Tensin_phosphatase"/>
</dbReference>
<dbReference type="SUPFAM" id="SSF49562">
    <property type="entry name" value="C2 domain (Calcium/lipid-binding domain, CaLB)"/>
    <property type="match status" value="1"/>
</dbReference>
<dbReference type="InterPro" id="IPR029021">
    <property type="entry name" value="Prot-tyrosine_phosphatase-like"/>
</dbReference>
<reference evidence="23 24" key="1">
    <citation type="submission" date="2016-05" db="EMBL/GenBank/DDBJ databases">
        <title>First whole genome sequencing of Entamoeba histolytica HM1:IMSS-clone-6.</title>
        <authorList>
            <person name="Mukherjee Avik.K."/>
            <person name="Izumyama S."/>
            <person name="Nakada-Tsukui K."/>
            <person name="Nozaki T."/>
        </authorList>
    </citation>
    <scope>NUCLEOTIDE SEQUENCE [LARGE SCALE GENOMIC DNA]</scope>
    <source>
        <strain evidence="23 24">HM1:IMSS clone 6</strain>
    </source>
</reference>
<evidence type="ECO:0000256" key="7">
    <source>
        <dbReference type="ARBA" id="ARBA00022801"/>
    </source>
</evidence>
<dbReference type="GO" id="GO:0016314">
    <property type="term" value="F:phosphatidylinositol-3,4,5-trisphosphate 3-phosphatase activity"/>
    <property type="evidence" value="ECO:0007669"/>
    <property type="project" value="UniProtKB-EC"/>
</dbReference>
<dbReference type="Pfam" id="PF00102">
    <property type="entry name" value="Y_phosphatase"/>
    <property type="match status" value="1"/>
</dbReference>
<dbReference type="EMBL" id="BDEQ01000001">
    <property type="protein sequence ID" value="GAT93454.1"/>
    <property type="molecule type" value="Genomic_DNA"/>
</dbReference>
<keyword evidence="7" id="KW-0378">Hydrolase</keyword>
<dbReference type="GO" id="GO:0050793">
    <property type="term" value="P:regulation of developmental process"/>
    <property type="evidence" value="ECO:0007669"/>
    <property type="project" value="UniProtKB-ARBA"/>
</dbReference>
<dbReference type="VEuPathDB" id="AmoebaDB:KM1_014700"/>
<comment type="catalytic activity">
    <reaction evidence="13">
        <text>a 1,2-diacyl-sn-glycero-3-phospho-(1D-myo-inositol-3,4,5-trisphosphate) + H2O = a 1,2-diacyl-sn-glycero-3-phospho-(1D-myo-inositol-4,5-bisphosphate) + phosphate</text>
        <dbReference type="Rhea" id="RHEA:25017"/>
        <dbReference type="ChEBI" id="CHEBI:15377"/>
        <dbReference type="ChEBI" id="CHEBI:43474"/>
        <dbReference type="ChEBI" id="CHEBI:57836"/>
        <dbReference type="ChEBI" id="CHEBI:58456"/>
        <dbReference type="EC" id="3.1.3.67"/>
    </reaction>
    <physiologicalReaction direction="left-to-right" evidence="13">
        <dbReference type="Rhea" id="RHEA:25018"/>
    </physiologicalReaction>
</comment>
<dbReference type="GO" id="GO:0051896">
    <property type="term" value="P:regulation of phosphatidylinositol 3-kinase/protein kinase B signal transduction"/>
    <property type="evidence" value="ECO:0007669"/>
    <property type="project" value="TreeGrafter"/>
</dbReference>
<feature type="domain" description="Phosphatase tensin-type" evidence="21">
    <location>
        <begin position="14"/>
        <end position="184"/>
    </location>
</feature>
<evidence type="ECO:0000256" key="6">
    <source>
        <dbReference type="ARBA" id="ARBA00022490"/>
    </source>
</evidence>
<comment type="catalytic activity">
    <reaction evidence="10">
        <text>1,2-dioctanoyl-sn-glycero-3-phospho-(1D-myo-inositol-3,4,5-trisphosphate) + H2O = 1,2-dioctanoyl-sn-glycero-3-phospho-(1D-myo-inositol-4,5-bisphosphate) + phosphate</text>
        <dbReference type="Rhea" id="RHEA:43552"/>
        <dbReference type="ChEBI" id="CHEBI:15377"/>
        <dbReference type="ChEBI" id="CHEBI:43474"/>
        <dbReference type="ChEBI" id="CHEBI:83416"/>
        <dbReference type="ChEBI" id="CHEBI:83419"/>
    </reaction>
    <physiologicalReaction direction="left-to-right" evidence="10">
        <dbReference type="Rhea" id="RHEA:43553"/>
    </physiologicalReaction>
</comment>
<evidence type="ECO:0000256" key="8">
    <source>
        <dbReference type="ARBA" id="ARBA00023273"/>
    </source>
</evidence>
<dbReference type="SUPFAM" id="SSF52799">
    <property type="entry name" value="(Phosphotyrosine protein) phosphatases II"/>
    <property type="match status" value="1"/>
</dbReference>
<evidence type="ECO:0000313" key="24">
    <source>
        <dbReference type="Proteomes" id="UP000078387"/>
    </source>
</evidence>
<comment type="catalytic activity">
    <reaction evidence="9">
        <text>1,2-dihexadecanoyl-sn-glycero-3-phospho-(1D-myo-inositol-3,4,5-trisphosphate) + H2O = 1,2-dihexadecanoyl-sn-glycero-3-phospho-(1D-myo-inositol-4,5-bisphosphate) + phosphate</text>
        <dbReference type="Rhea" id="RHEA:43560"/>
        <dbReference type="ChEBI" id="CHEBI:15377"/>
        <dbReference type="ChEBI" id="CHEBI:43474"/>
        <dbReference type="ChEBI" id="CHEBI:83420"/>
        <dbReference type="ChEBI" id="CHEBI:83423"/>
    </reaction>
    <physiologicalReaction direction="left-to-right" evidence="9">
        <dbReference type="Rhea" id="RHEA:43561"/>
    </physiologicalReaction>
</comment>
<dbReference type="GO" id="GO:0004725">
    <property type="term" value="F:protein tyrosine phosphatase activity"/>
    <property type="evidence" value="ECO:0007669"/>
    <property type="project" value="UniProtKB-EC"/>
</dbReference>
<evidence type="ECO:0000256" key="13">
    <source>
        <dbReference type="ARBA" id="ARBA00043760"/>
    </source>
</evidence>
<dbReference type="PROSITE" id="PS50056">
    <property type="entry name" value="TYR_PHOSPHATASE_2"/>
    <property type="match status" value="1"/>
</dbReference>
<dbReference type="GO" id="GO:0043491">
    <property type="term" value="P:phosphatidylinositol 3-kinase/protein kinase B signal transduction"/>
    <property type="evidence" value="ECO:0007669"/>
    <property type="project" value="TreeGrafter"/>
</dbReference>
<dbReference type="Gene3D" id="2.60.40.1110">
    <property type="match status" value="1"/>
</dbReference>
<dbReference type="Pfam" id="PF10409">
    <property type="entry name" value="PTEN_C2"/>
    <property type="match status" value="1"/>
</dbReference>
<dbReference type="InterPro" id="IPR000242">
    <property type="entry name" value="PTP_cat"/>
</dbReference>
<dbReference type="PANTHER" id="PTHR12305:SF81">
    <property type="entry name" value="PHOSPHATIDYLINOSITOL 3,4,5-TRISPHOSPHATE 3-PHOSPHATASE AND DUAL-SPECIFICITY PROTEIN PHOSPHATASE PTEN"/>
    <property type="match status" value="1"/>
</dbReference>
<dbReference type="VEuPathDB" id="AmoebaDB:EHI7A_003870"/>
<evidence type="ECO:0000256" key="9">
    <source>
        <dbReference type="ARBA" id="ARBA00034256"/>
    </source>
</evidence>
<feature type="compositionally biased region" description="Polar residues" evidence="19">
    <location>
        <begin position="409"/>
        <end position="435"/>
    </location>
</feature>
<evidence type="ECO:0000256" key="1">
    <source>
        <dbReference type="ARBA" id="ARBA00004316"/>
    </source>
</evidence>
<comment type="similarity">
    <text evidence="3">Belongs to the PTEN phosphatase protein family.</text>
</comment>
<dbReference type="PANTHER" id="PTHR12305">
    <property type="entry name" value="PHOSPHATASE WITH HOMOLOGY TO TENSIN"/>
    <property type="match status" value="1"/>
</dbReference>
<evidence type="ECO:0000256" key="19">
    <source>
        <dbReference type="SAM" id="MobiDB-lite"/>
    </source>
</evidence>
<dbReference type="EC" id="3.1.3.67" evidence="4"/>
<dbReference type="GO" id="GO:0048870">
    <property type="term" value="P:cell motility"/>
    <property type="evidence" value="ECO:0007669"/>
    <property type="project" value="TreeGrafter"/>
</dbReference>
<evidence type="ECO:0000256" key="14">
    <source>
        <dbReference type="ARBA" id="ARBA00043762"/>
    </source>
</evidence>
<name>A0A5K1U6K4_ENTHI</name>
<evidence type="ECO:0000256" key="17">
    <source>
        <dbReference type="ARBA" id="ARBA00048832"/>
    </source>
</evidence>
<dbReference type="OMA" id="IHPPIKY"/>
<dbReference type="PROSITE" id="PS00383">
    <property type="entry name" value="TYR_PHOSPHATASE_1"/>
    <property type="match status" value="1"/>
</dbReference>
<dbReference type="InterPro" id="IPR035892">
    <property type="entry name" value="C2_domain_sf"/>
</dbReference>
<evidence type="ECO:0000256" key="16">
    <source>
        <dbReference type="ARBA" id="ARBA00047986"/>
    </source>
</evidence>
<evidence type="ECO:0000256" key="18">
    <source>
        <dbReference type="ARBA" id="ARBA00051341"/>
    </source>
</evidence>
<evidence type="ECO:0000256" key="11">
    <source>
        <dbReference type="ARBA" id="ARBA00034338"/>
    </source>
</evidence>
<dbReference type="GO" id="GO:0004722">
    <property type="term" value="F:protein serine/threonine phosphatase activity"/>
    <property type="evidence" value="ECO:0007669"/>
    <property type="project" value="UniProtKB-EC"/>
</dbReference>
<gene>
    <name evidence="23" type="ORF">CL6EHI_131070</name>
</gene>
<comment type="catalytic activity">
    <reaction evidence="16">
        <text>O-phospho-L-seryl-[protein] + H2O = L-seryl-[protein] + phosphate</text>
        <dbReference type="Rhea" id="RHEA:20629"/>
        <dbReference type="Rhea" id="RHEA-COMP:9863"/>
        <dbReference type="Rhea" id="RHEA-COMP:11604"/>
        <dbReference type="ChEBI" id="CHEBI:15377"/>
        <dbReference type="ChEBI" id="CHEBI:29999"/>
        <dbReference type="ChEBI" id="CHEBI:43474"/>
        <dbReference type="ChEBI" id="CHEBI:83421"/>
        <dbReference type="EC" id="3.1.3.16"/>
    </reaction>
    <physiologicalReaction direction="left-to-right" evidence="16">
        <dbReference type="Rhea" id="RHEA:20630"/>
    </physiologicalReaction>
</comment>
<comment type="catalytic activity">
    <reaction evidence="12">
        <text>1D-myo-inositol 1,3,4,5-tetrakisphosphate + H2O = 1D-myo-inositol 1,4,5-trisphosphate + phosphate</text>
        <dbReference type="Rhea" id="RHEA:77155"/>
        <dbReference type="ChEBI" id="CHEBI:15377"/>
        <dbReference type="ChEBI" id="CHEBI:43474"/>
        <dbReference type="ChEBI" id="CHEBI:57895"/>
        <dbReference type="ChEBI" id="CHEBI:203600"/>
    </reaction>
    <physiologicalReaction direction="left-to-right" evidence="12">
        <dbReference type="Rhea" id="RHEA:77156"/>
    </physiologicalReaction>
</comment>
<dbReference type="InterPro" id="IPR003595">
    <property type="entry name" value="Tyr_Pase_cat"/>
</dbReference>
<evidence type="ECO:0000313" key="23">
    <source>
        <dbReference type="EMBL" id="GAT93454.1"/>
    </source>
</evidence>
<dbReference type="SMART" id="SM01326">
    <property type="entry name" value="PTEN_C2"/>
    <property type="match status" value="1"/>
</dbReference>
<feature type="compositionally biased region" description="Low complexity" evidence="19">
    <location>
        <begin position="374"/>
        <end position="394"/>
    </location>
</feature>
<evidence type="ECO:0000259" key="21">
    <source>
        <dbReference type="PROSITE" id="PS51181"/>
    </source>
</evidence>
<dbReference type="PROSITE" id="PS51182">
    <property type="entry name" value="C2_TENSIN"/>
    <property type="match status" value="1"/>
</dbReference>
<dbReference type="Proteomes" id="UP000078387">
    <property type="component" value="Unassembled WGS sequence"/>
</dbReference>
<dbReference type="VEuPathDB" id="AmoebaDB:EHI8A_002130"/>
<proteinExistence type="inferred from homology"/>
<dbReference type="Gene3D" id="3.90.190.10">
    <property type="entry name" value="Protein tyrosine phosphatase superfamily"/>
    <property type="match status" value="1"/>
</dbReference>
<protein>
    <recommendedName>
        <fullName evidence="11">Phosphatidylinositol 3,4,5-trisphosphate 3-phosphatase and dual-specificity protein phosphatase PTEN</fullName>
        <ecNumber evidence="5">3.1.3.16</ecNumber>
        <ecNumber evidence="4">3.1.3.67</ecNumber>
    </recommendedName>
    <alternativeName>
        <fullName evidence="15">Inositol polyphosphate 3-phosphatase</fullName>
    </alternativeName>
</protein>
<dbReference type="InterPro" id="IPR051281">
    <property type="entry name" value="Dual-spec_lipid-protein_phosph"/>
</dbReference>
<comment type="catalytic activity">
    <reaction evidence="14">
        <text>1D-myo-inositol 1,3,4,5,6-pentakisphosphate + H2O = 1D-myo-inositol 1,4,5,6-tetrakisphosphate + phosphate</text>
        <dbReference type="Rhea" id="RHEA:77143"/>
        <dbReference type="ChEBI" id="CHEBI:15377"/>
        <dbReference type="ChEBI" id="CHEBI:43474"/>
        <dbReference type="ChEBI" id="CHEBI:57627"/>
        <dbReference type="ChEBI" id="CHEBI:57733"/>
    </reaction>
    <physiologicalReaction direction="left-to-right" evidence="14">
        <dbReference type="Rhea" id="RHEA:77144"/>
    </physiologicalReaction>
</comment>
<dbReference type="PROSITE" id="PS51181">
    <property type="entry name" value="PPASE_TENSIN"/>
    <property type="match status" value="1"/>
</dbReference>
<keyword evidence="6" id="KW-0963">Cytoplasm</keyword>
<evidence type="ECO:0000256" key="10">
    <source>
        <dbReference type="ARBA" id="ARBA00034268"/>
    </source>
</evidence>
<dbReference type="VEuPathDB" id="AmoebaDB:EHI5A_014040"/>
<evidence type="ECO:0000256" key="12">
    <source>
        <dbReference type="ARBA" id="ARBA00043734"/>
    </source>
</evidence>
<evidence type="ECO:0000256" key="2">
    <source>
        <dbReference type="ARBA" id="ARBA00004496"/>
    </source>
</evidence>
<evidence type="ECO:0000256" key="3">
    <source>
        <dbReference type="ARBA" id="ARBA00007881"/>
    </source>
</evidence>
<feature type="region of interest" description="Disordered" evidence="19">
    <location>
        <begin position="369"/>
        <end position="435"/>
    </location>
</feature>
<comment type="catalytic activity">
    <reaction evidence="18">
        <text>O-phospho-L-tyrosyl-[protein] + H2O = L-tyrosyl-[protein] + phosphate</text>
        <dbReference type="Rhea" id="RHEA:10684"/>
        <dbReference type="Rhea" id="RHEA-COMP:10136"/>
        <dbReference type="Rhea" id="RHEA-COMP:20101"/>
        <dbReference type="ChEBI" id="CHEBI:15377"/>
        <dbReference type="ChEBI" id="CHEBI:43474"/>
        <dbReference type="ChEBI" id="CHEBI:46858"/>
        <dbReference type="ChEBI" id="CHEBI:61978"/>
        <dbReference type="EC" id="3.1.3.48"/>
    </reaction>
    <physiologicalReaction direction="left-to-right" evidence="18">
        <dbReference type="Rhea" id="RHEA:10685"/>
    </physiologicalReaction>
</comment>
<comment type="caution">
    <text evidence="23">The sequence shown here is derived from an EMBL/GenBank/DDBJ whole genome shotgun (WGS) entry which is preliminary data.</text>
</comment>
<evidence type="ECO:0000259" key="22">
    <source>
        <dbReference type="PROSITE" id="PS51182"/>
    </source>
</evidence>
<accession>A0A5K1U6K4</accession>
<dbReference type="AlphaFoldDB" id="A0A5K1U6K4"/>
<dbReference type="InterPro" id="IPR014020">
    <property type="entry name" value="Tensin_C2-dom"/>
</dbReference>
<evidence type="ECO:0000256" key="5">
    <source>
        <dbReference type="ARBA" id="ARBA00013081"/>
    </source>
</evidence>
<dbReference type="VEuPathDB" id="AmoebaDB:EHI_131070"/>
<dbReference type="GO" id="GO:0046856">
    <property type="term" value="P:phosphatidylinositol dephosphorylation"/>
    <property type="evidence" value="ECO:0007669"/>
    <property type="project" value="TreeGrafter"/>
</dbReference>
<evidence type="ECO:0000256" key="4">
    <source>
        <dbReference type="ARBA" id="ARBA00013015"/>
    </source>
</evidence>
<organism evidence="23 24">
    <name type="scientific">Entamoeba histolytica</name>
    <dbReference type="NCBI Taxonomy" id="5759"/>
    <lineage>
        <taxon>Eukaryota</taxon>
        <taxon>Amoebozoa</taxon>
        <taxon>Evosea</taxon>
        <taxon>Archamoebae</taxon>
        <taxon>Mastigamoebida</taxon>
        <taxon>Entamoebidae</taxon>
        <taxon>Entamoeba</taxon>
    </lineage>
</organism>
<feature type="domain" description="Tyrosine specific protein phosphatases" evidence="20">
    <location>
        <begin position="98"/>
        <end position="172"/>
    </location>
</feature>
<evidence type="ECO:0000259" key="20">
    <source>
        <dbReference type="PROSITE" id="PS50056"/>
    </source>
</evidence>
<comment type="catalytic activity">
    <reaction evidence="17">
        <text>O-phospho-L-threonyl-[protein] + H2O = L-threonyl-[protein] + phosphate</text>
        <dbReference type="Rhea" id="RHEA:47004"/>
        <dbReference type="Rhea" id="RHEA-COMP:11060"/>
        <dbReference type="Rhea" id="RHEA-COMP:11605"/>
        <dbReference type="ChEBI" id="CHEBI:15377"/>
        <dbReference type="ChEBI" id="CHEBI:30013"/>
        <dbReference type="ChEBI" id="CHEBI:43474"/>
        <dbReference type="ChEBI" id="CHEBI:61977"/>
        <dbReference type="EC" id="3.1.3.16"/>
    </reaction>
    <physiologicalReaction direction="left-to-right" evidence="17">
        <dbReference type="Rhea" id="RHEA:47005"/>
    </physiologicalReaction>
</comment>
<dbReference type="GO" id="GO:0005829">
    <property type="term" value="C:cytosol"/>
    <property type="evidence" value="ECO:0007669"/>
    <property type="project" value="TreeGrafter"/>
</dbReference>
<comment type="subcellular location">
    <subcellularLocation>
        <location evidence="1">Cell projection</location>
    </subcellularLocation>
    <subcellularLocation>
        <location evidence="2">Cytoplasm</location>
    </subcellularLocation>
</comment>
<dbReference type="CDD" id="cd14497">
    <property type="entry name" value="PTP_PTEN-like"/>
    <property type="match status" value="1"/>
</dbReference>
<dbReference type="InterPro" id="IPR016130">
    <property type="entry name" value="Tyr_Pase_AS"/>
</dbReference>
<dbReference type="GO" id="GO:0005886">
    <property type="term" value="C:plasma membrane"/>
    <property type="evidence" value="ECO:0007669"/>
    <property type="project" value="TreeGrafter"/>
</dbReference>
<feature type="domain" description="C2 tensin-type" evidence="22">
    <location>
        <begin position="189"/>
        <end position="327"/>
    </location>
</feature>